<dbReference type="Proteomes" id="UP000027341">
    <property type="component" value="Unassembled WGS sequence"/>
</dbReference>
<dbReference type="AlphaFoldDB" id="A0A066ZT14"/>
<name>A0A066ZT14_HYDMR</name>
<dbReference type="PROSITE" id="PS50056">
    <property type="entry name" value="TYR_PHOSPHATASE_2"/>
    <property type="match status" value="1"/>
</dbReference>
<dbReference type="SUPFAM" id="SSF52799">
    <property type="entry name" value="(Phosphotyrosine protein) phosphatases II"/>
    <property type="match status" value="1"/>
</dbReference>
<dbReference type="PANTHER" id="PTHR31126">
    <property type="entry name" value="TYROSINE-PROTEIN PHOSPHATASE"/>
    <property type="match status" value="1"/>
</dbReference>
<dbReference type="EMBL" id="JMIU01000001">
    <property type="protein sequence ID" value="KDN96627.1"/>
    <property type="molecule type" value="Genomic_DNA"/>
</dbReference>
<comment type="similarity">
    <text evidence="1">Belongs to the protein-tyrosine phosphatase family.</text>
</comment>
<dbReference type="Gene3D" id="3.90.190.10">
    <property type="entry name" value="Protein tyrosine phosphatase superfamily"/>
    <property type="match status" value="1"/>
</dbReference>
<proteinExistence type="inferred from homology"/>
<dbReference type="InterPro" id="IPR026893">
    <property type="entry name" value="Tyr/Ser_Pase_IphP-type"/>
</dbReference>
<reference evidence="3 4" key="1">
    <citation type="submission" date="2014-04" db="EMBL/GenBank/DDBJ databases">
        <title>Draft genome sequence of Hydrogenovibrio marinus MH-110, a model organism for aerobic H2 metabolism.</title>
        <authorList>
            <person name="Cha H.J."/>
            <person name="Jo B.H."/>
            <person name="Hwang B.H."/>
        </authorList>
    </citation>
    <scope>NUCLEOTIDE SEQUENCE [LARGE SCALE GENOMIC DNA]</scope>
    <source>
        <strain evidence="3 4">MH-110</strain>
    </source>
</reference>
<dbReference type="InterPro" id="IPR029021">
    <property type="entry name" value="Prot-tyrosine_phosphatase-like"/>
</dbReference>
<keyword evidence="4" id="KW-1185">Reference proteome</keyword>
<protein>
    <recommendedName>
        <fullName evidence="2">Tyrosine specific protein phosphatases domain-containing protein</fullName>
    </recommendedName>
</protein>
<sequence>MHQLNTKWGRFLAYFEAWIVDHEILRLFYRNFHKVGHDAYRSNHPSPAFVKKLAKKYHVKTILNIRGNNRSSFNGDDFSGQYKLELEACQKYGIELLTTRFSSRDAPRVEEVLSLKEQLTKIEYPVLFHCKSGADRAGLVSALYLHFHENVPIESAVKELTLWKGHIKWAETGILDFFFQSYIDFHKTHPEIEFETWLTDVYDYEQLAKSFKANKVGKFIVNKILHRE</sequence>
<dbReference type="PANTHER" id="PTHR31126:SF72">
    <property type="entry name" value="DUAL SPECIFICITY PROTEIN PHOSPHATASE TPBA"/>
    <property type="match status" value="1"/>
</dbReference>
<dbReference type="RefSeq" id="WP_029913175.1">
    <property type="nucleotide sequence ID" value="NZ_AP020335.1"/>
</dbReference>
<evidence type="ECO:0000256" key="1">
    <source>
        <dbReference type="ARBA" id="ARBA00009580"/>
    </source>
</evidence>
<dbReference type="GO" id="GO:0004721">
    <property type="term" value="F:phosphoprotein phosphatase activity"/>
    <property type="evidence" value="ECO:0007669"/>
    <property type="project" value="InterPro"/>
</dbReference>
<organism evidence="3 4">
    <name type="scientific">Hydrogenovibrio marinus</name>
    <dbReference type="NCBI Taxonomy" id="28885"/>
    <lineage>
        <taxon>Bacteria</taxon>
        <taxon>Pseudomonadati</taxon>
        <taxon>Pseudomonadota</taxon>
        <taxon>Gammaproteobacteria</taxon>
        <taxon>Thiotrichales</taxon>
        <taxon>Piscirickettsiaceae</taxon>
        <taxon>Hydrogenovibrio</taxon>
    </lineage>
</organism>
<feature type="domain" description="Tyrosine specific protein phosphatases" evidence="2">
    <location>
        <begin position="110"/>
        <end position="160"/>
    </location>
</feature>
<comment type="caution">
    <text evidence="3">The sequence shown here is derived from an EMBL/GenBank/DDBJ whole genome shotgun (WGS) entry which is preliminary data.</text>
</comment>
<gene>
    <name evidence="3" type="ORF">EI16_10265</name>
</gene>
<dbReference type="InterPro" id="IPR000387">
    <property type="entry name" value="Tyr_Pase_dom"/>
</dbReference>
<evidence type="ECO:0000259" key="2">
    <source>
        <dbReference type="PROSITE" id="PS50056"/>
    </source>
</evidence>
<evidence type="ECO:0000313" key="4">
    <source>
        <dbReference type="Proteomes" id="UP000027341"/>
    </source>
</evidence>
<dbReference type="STRING" id="28885.EI16_10265"/>
<evidence type="ECO:0000313" key="3">
    <source>
        <dbReference type="EMBL" id="KDN96627.1"/>
    </source>
</evidence>
<accession>A0A066ZT14</accession>
<dbReference type="Pfam" id="PF13350">
    <property type="entry name" value="Y_phosphatase3"/>
    <property type="match status" value="1"/>
</dbReference>